<evidence type="ECO:0000313" key="2">
    <source>
        <dbReference type="Proteomes" id="UP000636800"/>
    </source>
</evidence>
<protein>
    <submittedName>
        <fullName evidence="1">Uncharacterized protein</fullName>
    </submittedName>
</protein>
<accession>A0A835PVN8</accession>
<gene>
    <name evidence="1" type="ORF">HPP92_021492</name>
</gene>
<organism evidence="1 2">
    <name type="scientific">Vanilla planifolia</name>
    <name type="common">Vanilla</name>
    <dbReference type="NCBI Taxonomy" id="51239"/>
    <lineage>
        <taxon>Eukaryota</taxon>
        <taxon>Viridiplantae</taxon>
        <taxon>Streptophyta</taxon>
        <taxon>Embryophyta</taxon>
        <taxon>Tracheophyta</taxon>
        <taxon>Spermatophyta</taxon>
        <taxon>Magnoliopsida</taxon>
        <taxon>Liliopsida</taxon>
        <taxon>Asparagales</taxon>
        <taxon>Orchidaceae</taxon>
        <taxon>Vanilloideae</taxon>
        <taxon>Vanilleae</taxon>
        <taxon>Vanilla</taxon>
    </lineage>
</organism>
<name>A0A835PVN8_VANPL</name>
<keyword evidence="2" id="KW-1185">Reference proteome</keyword>
<proteinExistence type="predicted"/>
<dbReference type="Proteomes" id="UP000636800">
    <property type="component" value="Chromosome 11"/>
</dbReference>
<sequence>MAGAFPRWNKHTSCRFPTSVPLVFFVLSQANCSRQWPLYPDRISSSVANYFYLYDFVETVILPLVMADASVSDVY</sequence>
<reference evidence="1 2" key="1">
    <citation type="journal article" date="2020" name="Nat. Food">
        <title>A phased Vanilla planifolia genome enables genetic improvement of flavour and production.</title>
        <authorList>
            <person name="Hasing T."/>
            <person name="Tang H."/>
            <person name="Brym M."/>
            <person name="Khazi F."/>
            <person name="Huang T."/>
            <person name="Chambers A.H."/>
        </authorList>
    </citation>
    <scope>NUCLEOTIDE SEQUENCE [LARGE SCALE GENOMIC DNA]</scope>
    <source>
        <tissue evidence="1">Leaf</tissue>
    </source>
</reference>
<evidence type="ECO:0000313" key="1">
    <source>
        <dbReference type="EMBL" id="KAG0461195.1"/>
    </source>
</evidence>
<dbReference type="EMBL" id="JADCNL010000011">
    <property type="protein sequence ID" value="KAG0461195.1"/>
    <property type="molecule type" value="Genomic_DNA"/>
</dbReference>
<comment type="caution">
    <text evidence="1">The sequence shown here is derived from an EMBL/GenBank/DDBJ whole genome shotgun (WGS) entry which is preliminary data.</text>
</comment>
<dbReference type="AlphaFoldDB" id="A0A835PVN8"/>